<evidence type="ECO:0008006" key="4">
    <source>
        <dbReference type="Google" id="ProtNLM"/>
    </source>
</evidence>
<dbReference type="Gene3D" id="3.90.920.10">
    <property type="entry name" value="DNA primase, PRIM domain"/>
    <property type="match status" value="1"/>
</dbReference>
<dbReference type="EMBL" id="LTAI01001576">
    <property type="protein sequence ID" value="ORD95262.1"/>
    <property type="molecule type" value="Genomic_DNA"/>
</dbReference>
<accession>A0A1X0Q6A5</accession>
<dbReference type="AlphaFoldDB" id="A0A1X0Q6A5"/>
<sequence>MVIDKKLAIKKYLDIIKEFDKENEGIELFFPRFDRDFTVKFNHLIKIPFSIHPDTLNVSVPLDPNNIKEFIELPTLSDFLDDPSKINEYLSILKQWRK</sequence>
<dbReference type="PANTHER" id="PTHR10536">
    <property type="entry name" value="DNA PRIMASE SMALL SUBUNIT"/>
    <property type="match status" value="1"/>
</dbReference>
<evidence type="ECO:0000313" key="3">
    <source>
        <dbReference type="Proteomes" id="UP000192501"/>
    </source>
</evidence>
<protein>
    <recommendedName>
        <fullName evidence="4">DNA primase small subunit</fullName>
    </recommendedName>
</protein>
<dbReference type="InterPro" id="IPR002755">
    <property type="entry name" value="DNA_primase_S"/>
</dbReference>
<proteinExistence type="inferred from homology"/>
<dbReference type="SUPFAM" id="SSF56747">
    <property type="entry name" value="Prim-pol domain"/>
    <property type="match status" value="1"/>
</dbReference>
<dbReference type="Proteomes" id="UP000192501">
    <property type="component" value="Unassembled WGS sequence"/>
</dbReference>
<organism evidence="2 3">
    <name type="scientific">Hepatospora eriocheir</name>
    <dbReference type="NCBI Taxonomy" id="1081669"/>
    <lineage>
        <taxon>Eukaryota</taxon>
        <taxon>Fungi</taxon>
        <taxon>Fungi incertae sedis</taxon>
        <taxon>Microsporidia</taxon>
        <taxon>Hepatosporidae</taxon>
        <taxon>Hepatospora</taxon>
    </lineage>
</organism>
<comment type="similarity">
    <text evidence="1">Belongs to the eukaryotic-type primase small subunit family.</text>
</comment>
<comment type="caution">
    <text evidence="2">The sequence shown here is derived from an EMBL/GenBank/DDBJ whole genome shotgun (WGS) entry which is preliminary data.</text>
</comment>
<dbReference type="VEuPathDB" id="MicrosporidiaDB:HERIO_188"/>
<dbReference type="Pfam" id="PF01896">
    <property type="entry name" value="DNA_primase_S"/>
    <property type="match status" value="1"/>
</dbReference>
<dbReference type="GO" id="GO:0003899">
    <property type="term" value="F:DNA-directed RNA polymerase activity"/>
    <property type="evidence" value="ECO:0007669"/>
    <property type="project" value="InterPro"/>
</dbReference>
<evidence type="ECO:0000256" key="1">
    <source>
        <dbReference type="ARBA" id="ARBA00009762"/>
    </source>
</evidence>
<reference evidence="2 3" key="1">
    <citation type="journal article" date="2017" name="Environ. Microbiol.">
        <title>Decay of the glycolytic pathway and adaptation to intranuclear parasitism within Enterocytozoonidae microsporidia.</title>
        <authorList>
            <person name="Wiredu Boakye D."/>
            <person name="Jaroenlak P."/>
            <person name="Prachumwat A."/>
            <person name="Williams T.A."/>
            <person name="Bateman K.S."/>
            <person name="Itsathitphaisarn O."/>
            <person name="Sritunyalucksana K."/>
            <person name="Paszkiewicz K.H."/>
            <person name="Moore K.A."/>
            <person name="Stentiford G.D."/>
            <person name="Williams B.A."/>
        </authorList>
    </citation>
    <scope>NUCLEOTIDE SEQUENCE [LARGE SCALE GENOMIC DNA]</scope>
    <source>
        <strain evidence="3">canceri</strain>
    </source>
</reference>
<name>A0A1X0Q6A5_9MICR</name>
<gene>
    <name evidence="2" type="ORF">A0H76_1047</name>
</gene>
<dbReference type="GO" id="GO:0006269">
    <property type="term" value="P:DNA replication, synthesis of primer"/>
    <property type="evidence" value="ECO:0007669"/>
    <property type="project" value="InterPro"/>
</dbReference>
<evidence type="ECO:0000313" key="2">
    <source>
        <dbReference type="EMBL" id="ORD95262.1"/>
    </source>
</evidence>
<dbReference type="VEuPathDB" id="MicrosporidiaDB:A0H76_1047"/>